<proteinExistence type="predicted"/>
<dbReference type="Proteomes" id="UP000800094">
    <property type="component" value="Unassembled WGS sequence"/>
</dbReference>
<evidence type="ECO:0008006" key="4">
    <source>
        <dbReference type="Google" id="ProtNLM"/>
    </source>
</evidence>
<feature type="transmembrane region" description="Helical" evidence="1">
    <location>
        <begin position="86"/>
        <end position="104"/>
    </location>
</feature>
<keyword evidence="1" id="KW-1133">Transmembrane helix</keyword>
<name>A0A6A6HVJ6_9PLEO</name>
<dbReference type="OrthoDB" id="3798675at2759"/>
<evidence type="ECO:0000256" key="1">
    <source>
        <dbReference type="SAM" id="Phobius"/>
    </source>
</evidence>
<keyword evidence="1" id="KW-0472">Membrane</keyword>
<reference evidence="2" key="1">
    <citation type="journal article" date="2020" name="Stud. Mycol.">
        <title>101 Dothideomycetes genomes: a test case for predicting lifestyles and emergence of pathogens.</title>
        <authorList>
            <person name="Haridas S."/>
            <person name="Albert R."/>
            <person name="Binder M."/>
            <person name="Bloem J."/>
            <person name="Labutti K."/>
            <person name="Salamov A."/>
            <person name="Andreopoulos B."/>
            <person name="Baker S."/>
            <person name="Barry K."/>
            <person name="Bills G."/>
            <person name="Bluhm B."/>
            <person name="Cannon C."/>
            <person name="Castanera R."/>
            <person name="Culley D."/>
            <person name="Daum C."/>
            <person name="Ezra D."/>
            <person name="Gonzalez J."/>
            <person name="Henrissat B."/>
            <person name="Kuo A."/>
            <person name="Liang C."/>
            <person name="Lipzen A."/>
            <person name="Lutzoni F."/>
            <person name="Magnuson J."/>
            <person name="Mondo S."/>
            <person name="Nolan M."/>
            <person name="Ohm R."/>
            <person name="Pangilinan J."/>
            <person name="Park H.-J."/>
            <person name="Ramirez L."/>
            <person name="Alfaro M."/>
            <person name="Sun H."/>
            <person name="Tritt A."/>
            <person name="Yoshinaga Y."/>
            <person name="Zwiers L.-H."/>
            <person name="Turgeon B."/>
            <person name="Goodwin S."/>
            <person name="Spatafora J."/>
            <person name="Crous P."/>
            <person name="Grigoriev I."/>
        </authorList>
    </citation>
    <scope>NUCLEOTIDE SEQUENCE</scope>
    <source>
        <strain evidence="2">CBS 122368</strain>
    </source>
</reference>
<keyword evidence="3" id="KW-1185">Reference proteome</keyword>
<evidence type="ECO:0000313" key="2">
    <source>
        <dbReference type="EMBL" id="KAF2242214.1"/>
    </source>
</evidence>
<dbReference type="AlphaFoldDB" id="A0A6A6HVJ6"/>
<sequence length="204" mass="22626">MDIAGLSLRSYAAYARPQQEESFNPWLASGPIAILQVILRHESLPPIWTASLATDASLSPNSTNQLSAHVPTCTTMSILFTRRTPLFAFLTLSLLVVVIAMASAPTASPVNLAGYQAPLRNESLPEAIPEWYIIELRPGHTMEQHSEAVGTDMNKYLHVSLDRVWVDRVVYVGANVDDELLGRVRKDPGVREVRCDTKIKMEEE</sequence>
<organism evidence="2 3">
    <name type="scientific">Trematosphaeria pertusa</name>
    <dbReference type="NCBI Taxonomy" id="390896"/>
    <lineage>
        <taxon>Eukaryota</taxon>
        <taxon>Fungi</taxon>
        <taxon>Dikarya</taxon>
        <taxon>Ascomycota</taxon>
        <taxon>Pezizomycotina</taxon>
        <taxon>Dothideomycetes</taxon>
        <taxon>Pleosporomycetidae</taxon>
        <taxon>Pleosporales</taxon>
        <taxon>Massarineae</taxon>
        <taxon>Trematosphaeriaceae</taxon>
        <taxon>Trematosphaeria</taxon>
    </lineage>
</organism>
<evidence type="ECO:0000313" key="3">
    <source>
        <dbReference type="Proteomes" id="UP000800094"/>
    </source>
</evidence>
<accession>A0A6A6HVJ6</accession>
<keyword evidence="1" id="KW-0812">Transmembrane</keyword>
<gene>
    <name evidence="2" type="ORF">BU26DRAFT_570901</name>
</gene>
<dbReference type="EMBL" id="ML987208">
    <property type="protein sequence ID" value="KAF2242214.1"/>
    <property type="molecule type" value="Genomic_DNA"/>
</dbReference>
<protein>
    <recommendedName>
        <fullName evidence="4">Inhibitor I9 domain-containing protein</fullName>
    </recommendedName>
</protein>
<dbReference type="GeneID" id="54587408"/>
<dbReference type="RefSeq" id="XP_033677218.1">
    <property type="nucleotide sequence ID" value="XM_033834078.1"/>
</dbReference>